<name>A0A9D1KL05_9ACTN</name>
<dbReference type="PANTHER" id="PTHR19271">
    <property type="entry name" value="CYTOCHROME B"/>
    <property type="match status" value="1"/>
</dbReference>
<keyword evidence="11" id="KW-1278">Translocase</keyword>
<evidence type="ECO:0000256" key="19">
    <source>
        <dbReference type="SAM" id="Phobius"/>
    </source>
</evidence>
<comment type="cofactor">
    <cofactor evidence="1">
        <name>heme</name>
        <dbReference type="ChEBI" id="CHEBI:30413"/>
    </cofactor>
</comment>
<keyword evidence="12" id="KW-0249">Electron transport</keyword>
<feature type="transmembrane region" description="Helical" evidence="19">
    <location>
        <begin position="274"/>
        <end position="298"/>
    </location>
</feature>
<keyword evidence="8" id="KW-0679">Respiratory chain</keyword>
<feature type="transmembrane region" description="Helical" evidence="19">
    <location>
        <begin position="394"/>
        <end position="412"/>
    </location>
</feature>
<feature type="transmembrane region" description="Helical" evidence="19">
    <location>
        <begin position="229"/>
        <end position="253"/>
    </location>
</feature>
<dbReference type="InterPro" id="IPR005798">
    <property type="entry name" value="Cyt_b/b6_C"/>
</dbReference>
<dbReference type="Pfam" id="PF13631">
    <property type="entry name" value="Cytochrom_B_N_2"/>
    <property type="match status" value="1"/>
</dbReference>
<evidence type="ECO:0000256" key="4">
    <source>
        <dbReference type="ARBA" id="ARBA00016116"/>
    </source>
</evidence>
<dbReference type="PANTHER" id="PTHR19271:SF16">
    <property type="entry name" value="CYTOCHROME B"/>
    <property type="match status" value="1"/>
</dbReference>
<evidence type="ECO:0000256" key="7">
    <source>
        <dbReference type="ARBA" id="ARBA00022617"/>
    </source>
</evidence>
<evidence type="ECO:0000256" key="2">
    <source>
        <dbReference type="ARBA" id="ARBA00004651"/>
    </source>
</evidence>
<organism evidence="22 23">
    <name type="scientific">Candidatus Avipropionibacterium avicola</name>
    <dbReference type="NCBI Taxonomy" id="2840701"/>
    <lineage>
        <taxon>Bacteria</taxon>
        <taxon>Bacillati</taxon>
        <taxon>Actinomycetota</taxon>
        <taxon>Actinomycetes</taxon>
        <taxon>Propionibacteriales</taxon>
        <taxon>Propionibacteriaceae</taxon>
        <taxon>Propionibacteriaceae incertae sedis</taxon>
        <taxon>Candidatus Avipropionibacterium</taxon>
    </lineage>
</organism>
<evidence type="ECO:0000313" key="22">
    <source>
        <dbReference type="EMBL" id="HIT74100.1"/>
    </source>
</evidence>
<gene>
    <name evidence="22" type="ORF">IAA98_00770</name>
</gene>
<dbReference type="FunFam" id="1.20.810.10:FF:000007">
    <property type="entry name" value="Ubiquinol-cytochrome C reductase B subunit"/>
    <property type="match status" value="1"/>
</dbReference>
<evidence type="ECO:0000256" key="16">
    <source>
        <dbReference type="ARBA" id="ARBA00029351"/>
    </source>
</evidence>
<dbReference type="InterPro" id="IPR016174">
    <property type="entry name" value="Di-haem_cyt_TM"/>
</dbReference>
<dbReference type="GO" id="GO:0008121">
    <property type="term" value="F:quinol-cytochrome-c reductase activity"/>
    <property type="evidence" value="ECO:0007669"/>
    <property type="project" value="UniProtKB-EC"/>
</dbReference>
<evidence type="ECO:0000256" key="6">
    <source>
        <dbReference type="ARBA" id="ARBA00022475"/>
    </source>
</evidence>
<evidence type="ECO:0000256" key="3">
    <source>
        <dbReference type="ARBA" id="ARBA00012951"/>
    </source>
</evidence>
<dbReference type="Gene3D" id="1.20.810.10">
    <property type="entry name" value="Cytochrome Bc1 Complex, Chain C"/>
    <property type="match status" value="1"/>
</dbReference>
<feature type="region of interest" description="Disordered" evidence="18">
    <location>
        <begin position="551"/>
        <end position="593"/>
    </location>
</feature>
<dbReference type="SUPFAM" id="SSF81342">
    <property type="entry name" value="Transmembrane di-heme cytochromes"/>
    <property type="match status" value="1"/>
</dbReference>
<evidence type="ECO:0000256" key="9">
    <source>
        <dbReference type="ARBA" id="ARBA00022692"/>
    </source>
</evidence>
<dbReference type="EC" id="7.1.1.8" evidence="3"/>
<evidence type="ECO:0000256" key="14">
    <source>
        <dbReference type="ARBA" id="ARBA00023004"/>
    </source>
</evidence>
<dbReference type="AlphaFoldDB" id="A0A9D1KL05"/>
<keyword evidence="7" id="KW-0349">Heme</keyword>
<evidence type="ECO:0000256" key="12">
    <source>
        <dbReference type="ARBA" id="ARBA00022982"/>
    </source>
</evidence>
<reference evidence="22" key="2">
    <citation type="journal article" date="2021" name="PeerJ">
        <title>Extensive microbial diversity within the chicken gut microbiome revealed by metagenomics and culture.</title>
        <authorList>
            <person name="Gilroy R."/>
            <person name="Ravi A."/>
            <person name="Getino M."/>
            <person name="Pursley I."/>
            <person name="Horton D.L."/>
            <person name="Alikhan N.F."/>
            <person name="Baker D."/>
            <person name="Gharbi K."/>
            <person name="Hall N."/>
            <person name="Watson M."/>
            <person name="Adriaenssens E.M."/>
            <person name="Foster-Nyarko E."/>
            <person name="Jarju S."/>
            <person name="Secka A."/>
            <person name="Antonio M."/>
            <person name="Oren A."/>
            <person name="Chaudhuri R.R."/>
            <person name="La Ragione R."/>
            <person name="Hildebrand F."/>
            <person name="Pallen M.J."/>
        </authorList>
    </citation>
    <scope>NUCLEOTIDE SEQUENCE</scope>
    <source>
        <strain evidence="22">ChiGjej1B1-24693</strain>
    </source>
</reference>
<comment type="catalytic activity">
    <reaction evidence="16">
        <text>a quinol + 2 Fe(III)-[cytochrome c](out) = a quinone + 2 Fe(II)-[cytochrome c](out) + 2 H(+)(out)</text>
        <dbReference type="Rhea" id="RHEA:11484"/>
        <dbReference type="Rhea" id="RHEA-COMP:10350"/>
        <dbReference type="Rhea" id="RHEA-COMP:14399"/>
        <dbReference type="ChEBI" id="CHEBI:15378"/>
        <dbReference type="ChEBI" id="CHEBI:24646"/>
        <dbReference type="ChEBI" id="CHEBI:29033"/>
        <dbReference type="ChEBI" id="CHEBI:29034"/>
        <dbReference type="ChEBI" id="CHEBI:132124"/>
        <dbReference type="EC" id="7.1.1.8"/>
    </reaction>
</comment>
<feature type="transmembrane region" description="Helical" evidence="19">
    <location>
        <begin position="130"/>
        <end position="151"/>
    </location>
</feature>
<evidence type="ECO:0000256" key="13">
    <source>
        <dbReference type="ARBA" id="ARBA00022989"/>
    </source>
</evidence>
<comment type="subcellular location">
    <subcellularLocation>
        <location evidence="2">Cell membrane</location>
        <topology evidence="2">Multi-pass membrane protein</topology>
    </subcellularLocation>
</comment>
<feature type="transmembrane region" description="Helical" evidence="19">
    <location>
        <begin position="163"/>
        <end position="183"/>
    </location>
</feature>
<comment type="caution">
    <text evidence="22">The sequence shown here is derived from an EMBL/GenBank/DDBJ whole genome shotgun (WGS) entry which is preliminary data.</text>
</comment>
<keyword evidence="10" id="KW-0479">Metal-binding</keyword>
<keyword evidence="9 19" id="KW-0812">Transmembrane</keyword>
<evidence type="ECO:0000256" key="15">
    <source>
        <dbReference type="ARBA" id="ARBA00023136"/>
    </source>
</evidence>
<evidence type="ECO:0000256" key="11">
    <source>
        <dbReference type="ARBA" id="ARBA00022967"/>
    </source>
</evidence>
<reference evidence="22" key="1">
    <citation type="submission" date="2020-10" db="EMBL/GenBank/DDBJ databases">
        <authorList>
            <person name="Gilroy R."/>
        </authorList>
    </citation>
    <scope>NUCLEOTIDE SEQUENCE</scope>
    <source>
        <strain evidence="22">ChiGjej1B1-24693</strain>
    </source>
</reference>
<feature type="compositionally biased region" description="Basic and acidic residues" evidence="18">
    <location>
        <begin position="551"/>
        <end position="564"/>
    </location>
</feature>
<dbReference type="GO" id="GO:0046872">
    <property type="term" value="F:metal ion binding"/>
    <property type="evidence" value="ECO:0007669"/>
    <property type="project" value="UniProtKB-KW"/>
</dbReference>
<dbReference type="InterPro" id="IPR027387">
    <property type="entry name" value="Cytb/b6-like_sf"/>
</dbReference>
<evidence type="ECO:0000256" key="1">
    <source>
        <dbReference type="ARBA" id="ARBA00001971"/>
    </source>
</evidence>
<evidence type="ECO:0000259" key="21">
    <source>
        <dbReference type="PROSITE" id="PS51003"/>
    </source>
</evidence>
<keyword evidence="5" id="KW-0813">Transport</keyword>
<dbReference type="GO" id="GO:0022904">
    <property type="term" value="P:respiratory electron transport chain"/>
    <property type="evidence" value="ECO:0007669"/>
    <property type="project" value="InterPro"/>
</dbReference>
<dbReference type="EMBL" id="DVLP01000024">
    <property type="protein sequence ID" value="HIT74100.1"/>
    <property type="molecule type" value="Genomic_DNA"/>
</dbReference>
<keyword evidence="14" id="KW-0408">Iron</keyword>
<proteinExistence type="predicted"/>
<evidence type="ECO:0000256" key="5">
    <source>
        <dbReference type="ARBA" id="ARBA00022448"/>
    </source>
</evidence>
<feature type="domain" description="Cytochrome b/b6 N-terminal region profile" evidence="20">
    <location>
        <begin position="34"/>
        <end position="260"/>
    </location>
</feature>
<accession>A0A9D1KL05</accession>
<dbReference type="Proteomes" id="UP000886842">
    <property type="component" value="Unassembled WGS sequence"/>
</dbReference>
<feature type="transmembrane region" description="Helical" evidence="19">
    <location>
        <begin position="352"/>
        <end position="373"/>
    </location>
</feature>
<protein>
    <recommendedName>
        <fullName evidence="4">Cytochrome bc1 complex cytochrome b subunit</fullName>
        <ecNumber evidence="3">7.1.1.8</ecNumber>
    </recommendedName>
    <alternativeName>
        <fullName evidence="17">Cytochrome bc1 reductase complex subunit QcrB</fullName>
    </alternativeName>
</protein>
<feature type="domain" description="Cytochrome b/b6 C-terminal region profile" evidence="21">
    <location>
        <begin position="261"/>
        <end position="455"/>
    </location>
</feature>
<evidence type="ECO:0000256" key="10">
    <source>
        <dbReference type="ARBA" id="ARBA00022723"/>
    </source>
</evidence>
<dbReference type="PROSITE" id="PS51003">
    <property type="entry name" value="CYTB_CTER"/>
    <property type="match status" value="1"/>
</dbReference>
<evidence type="ECO:0000259" key="20">
    <source>
        <dbReference type="PROSITE" id="PS51002"/>
    </source>
</evidence>
<evidence type="ECO:0000313" key="23">
    <source>
        <dbReference type="Proteomes" id="UP000886842"/>
    </source>
</evidence>
<evidence type="ECO:0000256" key="18">
    <source>
        <dbReference type="SAM" id="MobiDB-lite"/>
    </source>
</evidence>
<evidence type="ECO:0000256" key="8">
    <source>
        <dbReference type="ARBA" id="ARBA00022660"/>
    </source>
</evidence>
<dbReference type="GO" id="GO:0005886">
    <property type="term" value="C:plasma membrane"/>
    <property type="evidence" value="ECO:0007669"/>
    <property type="project" value="UniProtKB-SubCell"/>
</dbReference>
<sequence>MARPVSTDSPVAEETATANRPEQMGPVFKAAAGPARWADERLGIAGLARSNLRKVFPDHWSFLLGEIALYSFIICLLSGVFLTLWFRPSMAEIEYEGTYQLLRGLPMSEAYASTIELSFDIRGGLLMRQIHHWGALLFIAAMFAHMLRVFFTGAFRKPRELNWLLGVGLIAIGMIEGFAGYSLPDDLLSGTGLRFVDGLVRSIPIVGTWLEFLVFGGEFPGDIIVARLYIAHVLLIPGIILGLIAAHLALVVYHKHTQFPGPGRTEKNVVGYPLFPVYMAKAGGFFFIVFGAVILMSATMQINPVWKYGAYNPEQVTAGSQPDWYMGWVEGAVRIMPGWEWHIGGTTWSWNVFLPAVMLMGLLFTVMGVYPFIEQWVTKDKDEHHLLERPRNNPTRTAFGVAAMSCYAMFWLGGGNDIIATMFHVSLNAVTYFLRVAVFVVPVIAFLITKRICISLQRYDIDRLTHGAESGVIDRSPDGGYAERHVPVSDEEAFTLTSHIPRRPLELEAAEDEDGVSTGKGGLKERMRAKASSFYYGDQPEKLTSEELAEAKSHILEHNPHAELEAGPSANGAADGDADADADESSTGAGAKH</sequence>
<keyword evidence="6" id="KW-1003">Cell membrane</keyword>
<keyword evidence="13 19" id="KW-1133">Transmembrane helix</keyword>
<keyword evidence="15 19" id="KW-0472">Membrane</keyword>
<evidence type="ECO:0000256" key="17">
    <source>
        <dbReference type="ARBA" id="ARBA00029568"/>
    </source>
</evidence>
<feature type="transmembrane region" description="Helical" evidence="19">
    <location>
        <begin position="432"/>
        <end position="449"/>
    </location>
</feature>
<dbReference type="GO" id="GO:0016491">
    <property type="term" value="F:oxidoreductase activity"/>
    <property type="evidence" value="ECO:0007669"/>
    <property type="project" value="InterPro"/>
</dbReference>
<dbReference type="PROSITE" id="PS51002">
    <property type="entry name" value="CYTB_NTER"/>
    <property type="match status" value="1"/>
</dbReference>
<feature type="transmembrane region" description="Helical" evidence="19">
    <location>
        <begin position="62"/>
        <end position="86"/>
    </location>
</feature>
<feature type="compositionally biased region" description="Low complexity" evidence="18">
    <location>
        <begin position="566"/>
        <end position="575"/>
    </location>
</feature>
<dbReference type="InterPro" id="IPR005797">
    <property type="entry name" value="Cyt_b/b6_N"/>
</dbReference>